<evidence type="ECO:0000259" key="4">
    <source>
        <dbReference type="Pfam" id="PF22624"/>
    </source>
</evidence>
<dbReference type="PANTHER" id="PTHR12215">
    <property type="entry name" value="PHOSPHOPANTETHEINE TRANSFERASE"/>
    <property type="match status" value="1"/>
</dbReference>
<dbReference type="Proteomes" id="UP000175829">
    <property type="component" value="Unassembled WGS sequence"/>
</dbReference>
<dbReference type="InterPro" id="IPR008278">
    <property type="entry name" value="4-PPantetheinyl_Trfase_dom"/>
</dbReference>
<evidence type="ECO:0000313" key="6">
    <source>
        <dbReference type="Proteomes" id="UP000175829"/>
    </source>
</evidence>
<dbReference type="Pfam" id="PF22624">
    <property type="entry name" value="AASDHPPT_N"/>
    <property type="match status" value="1"/>
</dbReference>
<dbReference type="InterPro" id="IPR050559">
    <property type="entry name" value="P-Pant_transferase_sf"/>
</dbReference>
<sequence>MTSVAPGIDGPASSPAVHVLRVSEQAAATRVPGALAALSEEERERAAAFVRPVDRDRYLVAHLALRRELGALLGLEPAEVRLARADCPVCEGPHGRPIVPGNPVHFSLSHAGDVVLLAFAAVPVGADVEEFPSAGTARETMTALHPREQAELAAVADTAALPSVFARCWTRKEAYLKGTGTGLGEDPSITYVSALEDPAPVPGWRLADLPAPPGYAAASALRQLTAHEVG</sequence>
<feature type="domain" description="4'-phosphopantetheinyl transferase" evidence="3">
    <location>
        <begin position="123"/>
        <end position="197"/>
    </location>
</feature>
<dbReference type="InterPro" id="IPR055066">
    <property type="entry name" value="AASDHPPT_N"/>
</dbReference>
<dbReference type="GO" id="GO:0000287">
    <property type="term" value="F:magnesium ion binding"/>
    <property type="evidence" value="ECO:0007669"/>
    <property type="project" value="InterPro"/>
</dbReference>
<dbReference type="RefSeq" id="WP_037707929.1">
    <property type="nucleotide sequence ID" value="NZ_LJGV01000022.1"/>
</dbReference>
<dbReference type="Pfam" id="PF01648">
    <property type="entry name" value="ACPS"/>
    <property type="match status" value="1"/>
</dbReference>
<dbReference type="SUPFAM" id="SSF56214">
    <property type="entry name" value="4'-phosphopantetheinyl transferase"/>
    <property type="match status" value="2"/>
</dbReference>
<dbReference type="PANTHER" id="PTHR12215:SF10">
    <property type="entry name" value="L-AMINOADIPATE-SEMIALDEHYDE DEHYDROGENASE-PHOSPHOPANTETHEINYL TRANSFERASE"/>
    <property type="match status" value="1"/>
</dbReference>
<evidence type="ECO:0000256" key="2">
    <source>
        <dbReference type="ARBA" id="ARBA00022679"/>
    </source>
</evidence>
<dbReference type="GO" id="GO:0008897">
    <property type="term" value="F:holo-[acyl-carrier-protein] synthase activity"/>
    <property type="evidence" value="ECO:0007669"/>
    <property type="project" value="InterPro"/>
</dbReference>
<gene>
    <name evidence="5" type="ORF">AN217_19810</name>
</gene>
<dbReference type="PATRIC" id="fig|943816.4.peg.3477"/>
<comment type="caution">
    <text evidence="5">The sequence shown here is derived from an EMBL/GenBank/DDBJ whole genome shotgun (WGS) entry which is preliminary data.</text>
</comment>
<name>A0A1E7K6Z1_9ACTN</name>
<comment type="similarity">
    <text evidence="1">Belongs to the P-Pant transferase superfamily. Gsp/Sfp/HetI/AcpT family.</text>
</comment>
<evidence type="ECO:0000256" key="1">
    <source>
        <dbReference type="ARBA" id="ARBA00010990"/>
    </source>
</evidence>
<feature type="domain" description="4'-phosphopantetheinyl transferase N-terminal" evidence="4">
    <location>
        <begin position="33"/>
        <end position="118"/>
    </location>
</feature>
<reference evidence="5 6" key="1">
    <citation type="journal article" date="2016" name="Front. Microbiol.">
        <title>Comparative Genomics Analysis of Streptomyces Species Reveals Their Adaptation to the Marine Environment and Their Diversity at the Genomic Level.</title>
        <authorList>
            <person name="Tian X."/>
            <person name="Zhang Z."/>
            <person name="Yang T."/>
            <person name="Chen M."/>
            <person name="Li J."/>
            <person name="Chen F."/>
            <person name="Yang J."/>
            <person name="Li W."/>
            <person name="Zhang B."/>
            <person name="Zhang Z."/>
            <person name="Wu J."/>
            <person name="Zhang C."/>
            <person name="Long L."/>
            <person name="Xiao J."/>
        </authorList>
    </citation>
    <scope>NUCLEOTIDE SEQUENCE [LARGE SCALE GENOMIC DNA]</scope>
    <source>
        <strain evidence="5 6">SCSIO M10379</strain>
    </source>
</reference>
<dbReference type="EMBL" id="LJGV01000022">
    <property type="protein sequence ID" value="OEU99681.1"/>
    <property type="molecule type" value="Genomic_DNA"/>
</dbReference>
<evidence type="ECO:0000259" key="3">
    <source>
        <dbReference type="Pfam" id="PF01648"/>
    </source>
</evidence>
<dbReference type="GO" id="GO:0005829">
    <property type="term" value="C:cytosol"/>
    <property type="evidence" value="ECO:0007669"/>
    <property type="project" value="TreeGrafter"/>
</dbReference>
<dbReference type="AlphaFoldDB" id="A0A1E7K6Z1"/>
<organism evidence="5 6">
    <name type="scientific">Streptomyces qinglanensis</name>
    <dbReference type="NCBI Taxonomy" id="943816"/>
    <lineage>
        <taxon>Bacteria</taxon>
        <taxon>Bacillati</taxon>
        <taxon>Actinomycetota</taxon>
        <taxon>Actinomycetes</taxon>
        <taxon>Kitasatosporales</taxon>
        <taxon>Streptomycetaceae</taxon>
        <taxon>Streptomyces</taxon>
    </lineage>
</organism>
<evidence type="ECO:0000313" key="5">
    <source>
        <dbReference type="EMBL" id="OEU99681.1"/>
    </source>
</evidence>
<dbReference type="GO" id="GO:0019878">
    <property type="term" value="P:lysine biosynthetic process via aminoadipic acid"/>
    <property type="evidence" value="ECO:0007669"/>
    <property type="project" value="TreeGrafter"/>
</dbReference>
<protein>
    <submittedName>
        <fullName evidence="5">4-phosphopantetheinyl transferase</fullName>
    </submittedName>
</protein>
<proteinExistence type="inferred from homology"/>
<dbReference type="Gene3D" id="3.90.470.20">
    <property type="entry name" value="4'-phosphopantetheinyl transferase domain"/>
    <property type="match status" value="1"/>
</dbReference>
<dbReference type="InterPro" id="IPR037143">
    <property type="entry name" value="4-PPantetheinyl_Trfase_dom_sf"/>
</dbReference>
<accession>A0A1E7K6Z1</accession>
<keyword evidence="2 5" id="KW-0808">Transferase</keyword>